<dbReference type="STRING" id="1121881.SAMN02745225_02239"/>
<evidence type="ECO:0000313" key="2">
    <source>
        <dbReference type="Proteomes" id="UP000184295"/>
    </source>
</evidence>
<dbReference type="Proteomes" id="UP000184295">
    <property type="component" value="Unassembled WGS sequence"/>
</dbReference>
<dbReference type="SUPFAM" id="SSF52799">
    <property type="entry name" value="(Phosphotyrosine protein) phosphatases II"/>
    <property type="match status" value="1"/>
</dbReference>
<dbReference type="AlphaFoldDB" id="A0A1M4Y4V8"/>
<dbReference type="EMBL" id="FQUL01000054">
    <property type="protein sequence ID" value="SHF00735.1"/>
    <property type="molecule type" value="Genomic_DNA"/>
</dbReference>
<evidence type="ECO:0000313" key="1">
    <source>
        <dbReference type="EMBL" id="SHF00735.1"/>
    </source>
</evidence>
<dbReference type="Pfam" id="PF13350">
    <property type="entry name" value="Y_phosphatase3"/>
    <property type="match status" value="1"/>
</dbReference>
<dbReference type="Gene3D" id="3.90.190.10">
    <property type="entry name" value="Protein tyrosine phosphatase superfamily"/>
    <property type="match status" value="1"/>
</dbReference>
<proteinExistence type="predicted"/>
<dbReference type="InterPro" id="IPR026893">
    <property type="entry name" value="Tyr/Ser_Pase_IphP-type"/>
</dbReference>
<dbReference type="GO" id="GO:0004721">
    <property type="term" value="F:phosphoprotein phosphatase activity"/>
    <property type="evidence" value="ECO:0007669"/>
    <property type="project" value="InterPro"/>
</dbReference>
<protein>
    <submittedName>
        <fullName evidence="1">Uncharacterized protein</fullName>
    </submittedName>
</protein>
<name>A0A1M4Y4V8_9ACTN</name>
<gene>
    <name evidence="1" type="ORF">SAMN02745225_02239</name>
</gene>
<organism evidence="1 2">
    <name type="scientific">Ferrithrix thermotolerans DSM 19514</name>
    <dbReference type="NCBI Taxonomy" id="1121881"/>
    <lineage>
        <taxon>Bacteria</taxon>
        <taxon>Bacillati</taxon>
        <taxon>Actinomycetota</taxon>
        <taxon>Acidimicrobiia</taxon>
        <taxon>Acidimicrobiales</taxon>
        <taxon>Acidimicrobiaceae</taxon>
        <taxon>Ferrithrix</taxon>
    </lineage>
</organism>
<keyword evidence="2" id="KW-1185">Reference proteome</keyword>
<sequence>MLCALILLIVGVTEDEVIKDYAATSTNMVRIRERFSRLPRYARNMVRLPDEIYRYEPSTVQIFIAELRRRYRSADAWALAKGIDSETVQNLKSALILP</sequence>
<accession>A0A1M4Y4V8</accession>
<dbReference type="InterPro" id="IPR029021">
    <property type="entry name" value="Prot-tyrosine_phosphatase-like"/>
</dbReference>
<reference evidence="2" key="1">
    <citation type="submission" date="2016-11" db="EMBL/GenBank/DDBJ databases">
        <authorList>
            <person name="Varghese N."/>
            <person name="Submissions S."/>
        </authorList>
    </citation>
    <scope>NUCLEOTIDE SEQUENCE [LARGE SCALE GENOMIC DNA]</scope>
    <source>
        <strain evidence="2">DSM 19514</strain>
    </source>
</reference>